<dbReference type="KEGG" id="ccb:Clocel_4254"/>
<evidence type="ECO:0000313" key="2">
    <source>
        <dbReference type="Proteomes" id="UP000002730"/>
    </source>
</evidence>
<gene>
    <name evidence="1" type="ordered locus">Clocel_4254</name>
</gene>
<dbReference type="AlphaFoldDB" id="D9SNC3"/>
<dbReference type="Proteomes" id="UP000002730">
    <property type="component" value="Chromosome"/>
</dbReference>
<name>D9SNC3_CLOC7</name>
<dbReference type="EMBL" id="CP002160">
    <property type="protein sequence ID" value="ADL53915.1"/>
    <property type="molecule type" value="Genomic_DNA"/>
</dbReference>
<organism evidence="1 2">
    <name type="scientific">Clostridium cellulovorans (strain ATCC 35296 / DSM 3052 / OCM 3 / 743B)</name>
    <dbReference type="NCBI Taxonomy" id="573061"/>
    <lineage>
        <taxon>Bacteria</taxon>
        <taxon>Bacillati</taxon>
        <taxon>Bacillota</taxon>
        <taxon>Clostridia</taxon>
        <taxon>Eubacteriales</taxon>
        <taxon>Clostridiaceae</taxon>
        <taxon>Clostridium</taxon>
    </lineage>
</organism>
<proteinExistence type="predicted"/>
<dbReference type="RefSeq" id="WP_010074269.1">
    <property type="nucleotide sequence ID" value="NC_014393.1"/>
</dbReference>
<protein>
    <submittedName>
        <fullName evidence="1">Uncharacterized protein</fullName>
    </submittedName>
</protein>
<dbReference type="STRING" id="573061.Clocel_4254"/>
<sequence>MRNMREELIKIGDMVIGEIGNEAVKLGDRARGLCLFLNVYEPVIPIELLDDIE</sequence>
<evidence type="ECO:0000313" key="1">
    <source>
        <dbReference type="EMBL" id="ADL53915.1"/>
    </source>
</evidence>
<reference evidence="1 2" key="1">
    <citation type="submission" date="2010-08" db="EMBL/GenBank/DDBJ databases">
        <title>Complete sequence of Clostridium cellulovorans 743B.</title>
        <authorList>
            <consortium name="US DOE Joint Genome Institute"/>
            <person name="Lucas S."/>
            <person name="Copeland A."/>
            <person name="Lapidus A."/>
            <person name="Cheng J.-F."/>
            <person name="Bruce D."/>
            <person name="Goodwin L."/>
            <person name="Pitluck S."/>
            <person name="Chertkov O."/>
            <person name="Detter J.C."/>
            <person name="Han C."/>
            <person name="Tapia R."/>
            <person name="Land M."/>
            <person name="Hauser L."/>
            <person name="Chang Y.-J."/>
            <person name="Jeffries C."/>
            <person name="Kyrpides N."/>
            <person name="Ivanova N."/>
            <person name="Mikhailova N."/>
            <person name="Hemme C.L."/>
            <person name="Woyke T."/>
        </authorList>
    </citation>
    <scope>NUCLEOTIDE SEQUENCE [LARGE SCALE GENOMIC DNA]</scope>
    <source>
        <strain evidence="2">ATCC 35296 / DSM 3052 / OCM 3 / 743B</strain>
    </source>
</reference>
<accession>D9SNC3</accession>
<keyword evidence="2" id="KW-1185">Reference proteome</keyword>
<dbReference type="HOGENOM" id="CLU_211403_0_0_9"/>